<dbReference type="InterPro" id="IPR020568">
    <property type="entry name" value="Ribosomal_Su5_D2-typ_SF"/>
</dbReference>
<evidence type="ECO:0000256" key="4">
    <source>
        <dbReference type="ARBA" id="ARBA00022574"/>
    </source>
</evidence>
<feature type="repeat" description="WD" evidence="8">
    <location>
        <begin position="677"/>
        <end position="718"/>
    </location>
</feature>
<proteinExistence type="inferred from homology"/>
<dbReference type="SUPFAM" id="SSF50978">
    <property type="entry name" value="WD40 repeat-like"/>
    <property type="match status" value="1"/>
</dbReference>
<dbReference type="Pfam" id="PF04628">
    <property type="entry name" value="Sedlin_N"/>
    <property type="match status" value="1"/>
</dbReference>
<dbReference type="CDD" id="cd14825">
    <property type="entry name" value="TRAPPC2_sedlin"/>
    <property type="match status" value="1"/>
</dbReference>
<evidence type="ECO:0000256" key="2">
    <source>
        <dbReference type="ARBA" id="ARBA00004604"/>
    </source>
</evidence>
<dbReference type="AlphaFoldDB" id="A0ABD2KPZ3"/>
<dbReference type="GO" id="GO:0005730">
    <property type="term" value="C:nucleolus"/>
    <property type="evidence" value="ECO:0007669"/>
    <property type="project" value="UniProtKB-SubCell"/>
</dbReference>
<dbReference type="Pfam" id="PF00400">
    <property type="entry name" value="WD40"/>
    <property type="match status" value="5"/>
</dbReference>
<feature type="repeat" description="WD" evidence="8">
    <location>
        <begin position="635"/>
        <end position="676"/>
    </location>
</feature>
<dbReference type="Pfam" id="PF08625">
    <property type="entry name" value="Utp13"/>
    <property type="match status" value="1"/>
</dbReference>
<dbReference type="InterPro" id="IPR011012">
    <property type="entry name" value="Longin-like_dom_sf"/>
</dbReference>
<keyword evidence="5" id="KW-0677">Repeat</keyword>
<protein>
    <submittedName>
        <fullName evidence="12">Uncharacterized protein</fullName>
    </submittedName>
</protein>
<keyword evidence="6" id="KW-0813">Transport</keyword>
<dbReference type="Gene3D" id="2.130.10.10">
    <property type="entry name" value="YVTN repeat-like/Quinoprotein amine dehydrogenase"/>
    <property type="match status" value="2"/>
</dbReference>
<dbReference type="InterPro" id="IPR006722">
    <property type="entry name" value="Sedlin"/>
</dbReference>
<evidence type="ECO:0000313" key="12">
    <source>
        <dbReference type="EMBL" id="KAL3105017.1"/>
    </source>
</evidence>
<dbReference type="InterPro" id="IPR014721">
    <property type="entry name" value="Ribsml_uS5_D2-typ_fold_subgr"/>
</dbReference>
<evidence type="ECO:0000256" key="8">
    <source>
        <dbReference type="PROSITE-ProRule" id="PRU00221"/>
    </source>
</evidence>
<evidence type="ECO:0000256" key="3">
    <source>
        <dbReference type="ARBA" id="ARBA00006626"/>
    </source>
</evidence>
<evidence type="ECO:0000256" key="5">
    <source>
        <dbReference type="ARBA" id="ARBA00022737"/>
    </source>
</evidence>
<dbReference type="InterPro" id="IPR036322">
    <property type="entry name" value="WD40_repeat_dom_sf"/>
</dbReference>
<dbReference type="Proteomes" id="UP001620626">
    <property type="component" value="Unassembled WGS sequence"/>
</dbReference>
<organism evidence="12 13">
    <name type="scientific">Heterodera trifolii</name>
    <dbReference type="NCBI Taxonomy" id="157864"/>
    <lineage>
        <taxon>Eukaryota</taxon>
        <taxon>Metazoa</taxon>
        <taxon>Ecdysozoa</taxon>
        <taxon>Nematoda</taxon>
        <taxon>Chromadorea</taxon>
        <taxon>Rhabditida</taxon>
        <taxon>Tylenchina</taxon>
        <taxon>Tylenchomorpha</taxon>
        <taxon>Tylenchoidea</taxon>
        <taxon>Heteroderidae</taxon>
        <taxon>Heteroderinae</taxon>
        <taxon>Heterodera</taxon>
    </lineage>
</organism>
<reference evidence="12 13" key="1">
    <citation type="submission" date="2024-10" db="EMBL/GenBank/DDBJ databases">
        <authorList>
            <person name="Kim D."/>
        </authorList>
    </citation>
    <scope>NUCLEOTIDE SEQUENCE [LARGE SCALE GENOMIC DNA]</scope>
    <source>
        <strain evidence="12">BH-2024</strain>
    </source>
</reference>
<dbReference type="SMART" id="SM00320">
    <property type="entry name" value="WD40"/>
    <property type="match status" value="7"/>
</dbReference>
<keyword evidence="4 8" id="KW-0853">WD repeat</keyword>
<feature type="compositionally biased region" description="Low complexity" evidence="9">
    <location>
        <begin position="403"/>
        <end position="418"/>
    </location>
</feature>
<feature type="domain" description="Lon proteolytic" evidence="10">
    <location>
        <begin position="103"/>
        <end position="190"/>
    </location>
</feature>
<dbReference type="SUPFAM" id="SSF54211">
    <property type="entry name" value="Ribosomal protein S5 domain 2-like"/>
    <property type="match status" value="1"/>
</dbReference>
<comment type="subcellular location">
    <subcellularLocation>
        <location evidence="1">Cytoplasm</location>
        <location evidence="1">Perinuclear region</location>
    </subcellularLocation>
    <subcellularLocation>
        <location evidence="2">Nucleus</location>
        <location evidence="2">Nucleolus</location>
    </subcellularLocation>
</comment>
<evidence type="ECO:0000313" key="13">
    <source>
        <dbReference type="Proteomes" id="UP001620626"/>
    </source>
</evidence>
<dbReference type="PROSITE" id="PS50082">
    <property type="entry name" value="WD_REPEATS_2"/>
    <property type="match status" value="4"/>
</dbReference>
<keyword evidence="13" id="KW-1185">Reference proteome</keyword>
<dbReference type="InterPro" id="IPR013934">
    <property type="entry name" value="Utp13_C"/>
</dbReference>
<feature type="repeat" description="WD" evidence="8">
    <location>
        <begin position="527"/>
        <end position="560"/>
    </location>
</feature>
<dbReference type="SUPFAM" id="SSF64356">
    <property type="entry name" value="SNARE-like"/>
    <property type="match status" value="1"/>
</dbReference>
<dbReference type="PRINTS" id="PR00830">
    <property type="entry name" value="ENDOLAPTASE"/>
</dbReference>
<dbReference type="PANTHER" id="PTHR19854">
    <property type="entry name" value="TRANSDUCIN BETA-LIKE 3"/>
    <property type="match status" value="1"/>
</dbReference>
<keyword evidence="6" id="KW-0931">ER-Golgi transport</keyword>
<evidence type="ECO:0000256" key="7">
    <source>
        <dbReference type="ARBA" id="ARBA00023242"/>
    </source>
</evidence>
<dbReference type="PROSITE" id="PS50294">
    <property type="entry name" value="WD_REPEATS_REGION"/>
    <property type="match status" value="3"/>
</dbReference>
<feature type="repeat" description="WD" evidence="8">
    <location>
        <begin position="589"/>
        <end position="630"/>
    </location>
</feature>
<dbReference type="Pfam" id="PF05362">
    <property type="entry name" value="Lon_C"/>
    <property type="match status" value="1"/>
</dbReference>
<gene>
    <name evidence="12" type="ORF">niasHT_028549</name>
</gene>
<evidence type="ECO:0000259" key="10">
    <source>
        <dbReference type="Pfam" id="PF05362"/>
    </source>
</evidence>
<dbReference type="InterPro" id="IPR015943">
    <property type="entry name" value="WD40/YVTN_repeat-like_dom_sf"/>
</dbReference>
<keyword evidence="7" id="KW-0539">Nucleus</keyword>
<dbReference type="GO" id="GO:0048471">
    <property type="term" value="C:perinuclear region of cytoplasm"/>
    <property type="evidence" value="ECO:0007669"/>
    <property type="project" value="UniProtKB-SubCell"/>
</dbReference>
<accession>A0ABD2KPZ3</accession>
<comment type="caution">
    <text evidence="12">The sequence shown here is derived from an EMBL/GenBank/DDBJ whole genome shotgun (WGS) entry which is preliminary data.</text>
</comment>
<name>A0ABD2KPZ3_9BILA</name>
<feature type="region of interest" description="Disordered" evidence="9">
    <location>
        <begin position="403"/>
        <end position="422"/>
    </location>
</feature>
<evidence type="ECO:0000259" key="11">
    <source>
        <dbReference type="Pfam" id="PF08625"/>
    </source>
</evidence>
<dbReference type="GO" id="GO:0016192">
    <property type="term" value="P:vesicle-mediated transport"/>
    <property type="evidence" value="ECO:0007669"/>
    <property type="project" value="UniProtKB-KW"/>
</dbReference>
<dbReference type="Gene3D" id="3.30.450.70">
    <property type="match status" value="1"/>
</dbReference>
<comment type="similarity">
    <text evidence="3">Belongs to the TRAPP small subunits family. Sedlin subfamily.</text>
</comment>
<dbReference type="InterPro" id="IPR008269">
    <property type="entry name" value="Lon_proteolytic"/>
</dbReference>
<sequence>MCGVRLHSESHAKTRIRFLCRSQDDKLVQRKRWPGVLRGDKTVYAPTQLLVTAVGGNLDEACSTSVILGRMAAVKFLGRRFPDKKEELAALLHLYVESLKPSNKGGSSGGLAAAISFLSLALQKPVKEGVAVTGATASNGDVKPVNGIGQKVTAAVKSPVTRIILRKLNEEDFQALQIELSSKIEVIYISLSASTKPQNHCGYTRSLLEGGILPERGIQIADLRPHFLFLFCSVMSSTTSREYYFVIVGRQDQPLFEMDFPPKKREQQQETHHLLQFIAHAALDIVDEQTLRETQMYFKIVDKFNEWFVSAFVTASRIRFLMLHTQKNEDGIKQFFQEIYEMYIKFSMNPFYRQDTPIRSPSFDQKAAMYGRKFLGLLPKLKMVIPSSLFSFMEIRKTKTFSVSSSSLSDSPPNASADIASSLPTGDDEVYDTAFISRGSNCVAVATNSAELRIHCLDSGESVGIGHGHSQSILCVDSPSWDDQMIASGSKDNSIFFWCIGRVKTDSASDGHQNLTNAFMADKIAMATGHTHSVASVAFSHSKSLPFLVSVSTDTTLKLWPLSELIVKQEKGEQQQQLGDFKLSASATVVAHSKDINSVDISANDRLCVTASMDKSAKLWHIDRKTGQLSAGGTLGGHKRGVWCARFSKNQQLVATCSGDLTIKLFSLLDKTCTRTLEGHQFAVLSILFIDNGSKLVSVDGGGLIKLWDVKKGICVRTEEAHSDKIWSLRELPPAEEEKNNSIGLTKMRFMTGAADGQFAIWTDISEEVKAEKRAEQTKRTEDEQRLSNLLDQDRLGDALLLTLDLAQPFQCLTVLNKLAMDGPQSEESDAKLLALFRRLSAAQLSILLDYAAQWNTNTRTYAVAQLVLNCVLKCVHPEQLLKLPNIGEVVKTFLPYSFRHYGRLTTQRKKVSQLNYTFSCMRLN</sequence>
<feature type="domain" description="U3 small nucleolar RNA-associated protein 13 C-terminal" evidence="11">
    <location>
        <begin position="784"/>
        <end position="922"/>
    </location>
</feature>
<dbReference type="EMBL" id="JBICBT010000693">
    <property type="protein sequence ID" value="KAL3105017.1"/>
    <property type="molecule type" value="Genomic_DNA"/>
</dbReference>
<dbReference type="Gene3D" id="3.30.230.10">
    <property type="match status" value="1"/>
</dbReference>
<dbReference type="PANTHER" id="PTHR19854:SF15">
    <property type="entry name" value="TRANSDUCIN BETA-LIKE PROTEIN 3"/>
    <property type="match status" value="1"/>
</dbReference>
<dbReference type="InterPro" id="IPR001680">
    <property type="entry name" value="WD40_rpt"/>
</dbReference>
<evidence type="ECO:0000256" key="9">
    <source>
        <dbReference type="SAM" id="MobiDB-lite"/>
    </source>
</evidence>
<evidence type="ECO:0000256" key="1">
    <source>
        <dbReference type="ARBA" id="ARBA00004556"/>
    </source>
</evidence>
<evidence type="ECO:0000256" key="6">
    <source>
        <dbReference type="ARBA" id="ARBA00022892"/>
    </source>
</evidence>
<dbReference type="CDD" id="cd00200">
    <property type="entry name" value="WD40"/>
    <property type="match status" value="1"/>
</dbReference>